<gene>
    <name evidence="1" type="ORF">CUNI_LOCUS16903</name>
</gene>
<dbReference type="AlphaFoldDB" id="A0A8S3ZUY1"/>
<organism evidence="1 2">
    <name type="scientific">Candidula unifasciata</name>
    <dbReference type="NCBI Taxonomy" id="100452"/>
    <lineage>
        <taxon>Eukaryota</taxon>
        <taxon>Metazoa</taxon>
        <taxon>Spiralia</taxon>
        <taxon>Lophotrochozoa</taxon>
        <taxon>Mollusca</taxon>
        <taxon>Gastropoda</taxon>
        <taxon>Heterobranchia</taxon>
        <taxon>Euthyneura</taxon>
        <taxon>Panpulmonata</taxon>
        <taxon>Eupulmonata</taxon>
        <taxon>Stylommatophora</taxon>
        <taxon>Helicina</taxon>
        <taxon>Helicoidea</taxon>
        <taxon>Geomitridae</taxon>
        <taxon>Candidula</taxon>
    </lineage>
</organism>
<dbReference type="OrthoDB" id="1715808at2759"/>
<sequence>MYSSGRLPLQRSLDLLKRLKSTLVIVDHNNEKLAAVTLNTVAAASKIGGEISCLVLGTKCAK</sequence>
<evidence type="ECO:0000313" key="1">
    <source>
        <dbReference type="EMBL" id="CAG5131345.1"/>
    </source>
</evidence>
<accession>A0A8S3ZUY1</accession>
<dbReference type="Gene3D" id="3.40.50.620">
    <property type="entry name" value="HUPs"/>
    <property type="match status" value="1"/>
</dbReference>
<comment type="caution">
    <text evidence="1">The sequence shown here is derived from an EMBL/GenBank/DDBJ whole genome shotgun (WGS) entry which is preliminary data.</text>
</comment>
<protein>
    <submittedName>
        <fullName evidence="1">Uncharacterized protein</fullName>
    </submittedName>
</protein>
<name>A0A8S3ZUY1_9EUPU</name>
<proteinExistence type="predicted"/>
<feature type="non-terminal residue" evidence="1">
    <location>
        <position position="62"/>
    </location>
</feature>
<evidence type="ECO:0000313" key="2">
    <source>
        <dbReference type="Proteomes" id="UP000678393"/>
    </source>
</evidence>
<dbReference type="SUPFAM" id="SSF52402">
    <property type="entry name" value="Adenine nucleotide alpha hydrolases-like"/>
    <property type="match status" value="1"/>
</dbReference>
<keyword evidence="2" id="KW-1185">Reference proteome</keyword>
<dbReference type="EMBL" id="CAJHNH020004596">
    <property type="protein sequence ID" value="CAG5131345.1"/>
    <property type="molecule type" value="Genomic_DNA"/>
</dbReference>
<reference evidence="1" key="1">
    <citation type="submission" date="2021-04" db="EMBL/GenBank/DDBJ databases">
        <authorList>
            <consortium name="Molecular Ecology Group"/>
        </authorList>
    </citation>
    <scope>NUCLEOTIDE SEQUENCE</scope>
</reference>
<dbReference type="Proteomes" id="UP000678393">
    <property type="component" value="Unassembled WGS sequence"/>
</dbReference>
<dbReference type="InterPro" id="IPR014729">
    <property type="entry name" value="Rossmann-like_a/b/a_fold"/>
</dbReference>